<keyword evidence="6" id="KW-1185">Reference proteome</keyword>
<comment type="similarity">
    <text evidence="1 4">Belongs to the glycerate kinase type-1 family.</text>
</comment>
<dbReference type="EMBL" id="QCZG01000016">
    <property type="protein sequence ID" value="PWA11817.1"/>
    <property type="molecule type" value="Genomic_DNA"/>
</dbReference>
<evidence type="ECO:0000256" key="1">
    <source>
        <dbReference type="ARBA" id="ARBA00006284"/>
    </source>
</evidence>
<dbReference type="RefSeq" id="WP_116554609.1">
    <property type="nucleotide sequence ID" value="NZ_QCZG01000016.1"/>
</dbReference>
<dbReference type="PIRSF" id="PIRSF006078">
    <property type="entry name" value="GlxK"/>
    <property type="match status" value="1"/>
</dbReference>
<accession>A0A2U1K2R8</accession>
<dbReference type="Gene3D" id="3.40.50.10350">
    <property type="entry name" value="Glycerate kinase, domain 1"/>
    <property type="match status" value="1"/>
</dbReference>
<dbReference type="OrthoDB" id="9774290at2"/>
<comment type="caution">
    <text evidence="5">The sequence shown here is derived from an EMBL/GenBank/DDBJ whole genome shotgun (WGS) entry which is preliminary data.</text>
</comment>
<dbReference type="Proteomes" id="UP000245998">
    <property type="component" value="Unassembled WGS sequence"/>
</dbReference>
<name>A0A2U1K2R8_9BACI</name>
<dbReference type="InterPro" id="IPR036129">
    <property type="entry name" value="Glycerate_kinase_sf"/>
</dbReference>
<dbReference type="PANTHER" id="PTHR21599">
    <property type="entry name" value="GLYCERATE KINASE"/>
    <property type="match status" value="1"/>
</dbReference>
<proteinExistence type="inferred from homology"/>
<dbReference type="AlphaFoldDB" id="A0A2U1K2R8"/>
<reference evidence="5 6" key="1">
    <citation type="submission" date="2018-04" db="EMBL/GenBank/DDBJ databases">
        <title>Camelliibacillus theae gen. nov., sp. nov., isolated from Pu'er tea.</title>
        <authorList>
            <person name="Niu L."/>
        </authorList>
    </citation>
    <scope>NUCLEOTIDE SEQUENCE [LARGE SCALE GENOMIC DNA]</scope>
    <source>
        <strain evidence="5 6">T8</strain>
    </source>
</reference>
<dbReference type="NCBIfam" id="TIGR00045">
    <property type="entry name" value="glycerate kinase"/>
    <property type="match status" value="1"/>
</dbReference>
<gene>
    <name evidence="5" type="ORF">DCC39_09260</name>
</gene>
<dbReference type="InterPro" id="IPR018193">
    <property type="entry name" value="Glyc_kinase_flavodox-like_fold"/>
</dbReference>
<keyword evidence="2 4" id="KW-0808">Transferase</keyword>
<evidence type="ECO:0000256" key="2">
    <source>
        <dbReference type="ARBA" id="ARBA00022679"/>
    </source>
</evidence>
<dbReference type="Pfam" id="PF02595">
    <property type="entry name" value="Gly_kinase"/>
    <property type="match status" value="1"/>
</dbReference>
<dbReference type="Gene3D" id="3.90.1510.10">
    <property type="entry name" value="Glycerate kinase, domain 2"/>
    <property type="match status" value="1"/>
</dbReference>
<sequence>MKIVVAPDSFKESLSAVDAGRTIERAINKELPSAQVDVFPMADGGEGILDALVYATKGNVIEMNVTGPLGKKIRSEYGLLGDGKTVVIEIAKMAGLMQVPLTKRNPMKTTTYGIGEAISDALESGYHKFIIGLGGSATNDGGLGMLQALGARFLDENDEQVPPFGGSLGKIKKVDFHSLDHRLKDCQITVACDVTNPLCGKEGATYVFGEQKGVAKEQMEDIDSAMSRYAQLIERELDQSYQYRKGAGAAGGLGFALMLLGAKIQSGAELVANTIGIRSSLADADLVITGEGKSDEQTLYGKVPSYISKLAHQHNVKSILLSGSLGEGYEALYNEFISCFSIINKPMDLDEAIANASELLYQQARSIARMLKYFQ</sequence>
<dbReference type="GO" id="GO:0008887">
    <property type="term" value="F:glycerate kinase activity"/>
    <property type="evidence" value="ECO:0007669"/>
    <property type="project" value="UniProtKB-UniRule"/>
</dbReference>
<dbReference type="SUPFAM" id="SSF110738">
    <property type="entry name" value="Glycerate kinase I"/>
    <property type="match status" value="1"/>
</dbReference>
<dbReference type="InterPro" id="IPR004381">
    <property type="entry name" value="Glycerate_kinase"/>
</dbReference>
<evidence type="ECO:0000313" key="5">
    <source>
        <dbReference type="EMBL" id="PWA11817.1"/>
    </source>
</evidence>
<evidence type="ECO:0000256" key="3">
    <source>
        <dbReference type="ARBA" id="ARBA00022777"/>
    </source>
</evidence>
<evidence type="ECO:0000256" key="4">
    <source>
        <dbReference type="PIRNR" id="PIRNR006078"/>
    </source>
</evidence>
<dbReference type="InterPro" id="IPR018197">
    <property type="entry name" value="Glycerate_kinase_RE-like"/>
</dbReference>
<dbReference type="GO" id="GO:0031388">
    <property type="term" value="P:organic acid phosphorylation"/>
    <property type="evidence" value="ECO:0007669"/>
    <property type="project" value="UniProtKB-UniRule"/>
</dbReference>
<evidence type="ECO:0000313" key="6">
    <source>
        <dbReference type="Proteomes" id="UP000245998"/>
    </source>
</evidence>
<organism evidence="5 6">
    <name type="scientific">Pueribacillus theae</name>
    <dbReference type="NCBI Taxonomy" id="2171751"/>
    <lineage>
        <taxon>Bacteria</taxon>
        <taxon>Bacillati</taxon>
        <taxon>Bacillota</taxon>
        <taxon>Bacilli</taxon>
        <taxon>Bacillales</taxon>
        <taxon>Bacillaceae</taxon>
        <taxon>Pueribacillus</taxon>
    </lineage>
</organism>
<protein>
    <submittedName>
        <fullName evidence="5">Glycerate kinase</fullName>
    </submittedName>
</protein>
<dbReference type="PANTHER" id="PTHR21599:SF0">
    <property type="entry name" value="GLYCERATE KINASE"/>
    <property type="match status" value="1"/>
</dbReference>
<keyword evidence="3 4" id="KW-0418">Kinase</keyword>